<feature type="region of interest" description="Disordered" evidence="1">
    <location>
        <begin position="493"/>
        <end position="531"/>
    </location>
</feature>
<evidence type="ECO:0000313" key="3">
    <source>
        <dbReference type="EMBL" id="KAF3766770.1"/>
    </source>
</evidence>
<dbReference type="OrthoDB" id="5562739at2759"/>
<dbReference type="GO" id="GO:0003677">
    <property type="term" value="F:DNA binding"/>
    <property type="evidence" value="ECO:0007669"/>
    <property type="project" value="InterPro"/>
</dbReference>
<feature type="domain" description="HTH APSES-type" evidence="2">
    <location>
        <begin position="114"/>
        <end position="232"/>
    </location>
</feature>
<evidence type="ECO:0000313" key="4">
    <source>
        <dbReference type="Proteomes" id="UP000803844"/>
    </source>
</evidence>
<evidence type="ECO:0000256" key="1">
    <source>
        <dbReference type="SAM" id="MobiDB-lite"/>
    </source>
</evidence>
<feature type="compositionally biased region" description="Basic residues" evidence="1">
    <location>
        <begin position="600"/>
        <end position="610"/>
    </location>
</feature>
<dbReference type="RefSeq" id="XP_040777731.1">
    <property type="nucleotide sequence ID" value="XM_040920263.1"/>
</dbReference>
<dbReference type="PANTHER" id="PTHR43828:SF5">
    <property type="entry name" value="TRANSCRIPTIONAL REPRESSOR XBP1"/>
    <property type="match status" value="1"/>
</dbReference>
<dbReference type="GeneID" id="63837392"/>
<feature type="region of interest" description="Disordered" evidence="1">
    <location>
        <begin position="330"/>
        <end position="382"/>
    </location>
</feature>
<accession>A0A9P4Y634</accession>
<dbReference type="PROSITE" id="PS51299">
    <property type="entry name" value="HTH_APSES"/>
    <property type="match status" value="1"/>
</dbReference>
<feature type="compositionally biased region" description="Polar residues" evidence="1">
    <location>
        <begin position="504"/>
        <end position="531"/>
    </location>
</feature>
<gene>
    <name evidence="3" type="ORF">M406DRAFT_327890</name>
</gene>
<dbReference type="InterPro" id="IPR036887">
    <property type="entry name" value="HTH_APSES_sf"/>
</dbReference>
<dbReference type="Gene3D" id="3.10.260.10">
    <property type="entry name" value="Transcription regulator HTH, APSES-type DNA-binding domain"/>
    <property type="match status" value="1"/>
</dbReference>
<reference evidence="3" key="1">
    <citation type="journal article" date="2020" name="Phytopathology">
        <title>Genome sequence of the chestnut blight fungus Cryphonectria parasitica EP155: A fundamental resource for an archetypical invasive plant pathogen.</title>
        <authorList>
            <person name="Crouch J.A."/>
            <person name="Dawe A."/>
            <person name="Aerts A."/>
            <person name="Barry K."/>
            <person name="Churchill A.C.L."/>
            <person name="Grimwood J."/>
            <person name="Hillman B."/>
            <person name="Milgroom M.G."/>
            <person name="Pangilinan J."/>
            <person name="Smith M."/>
            <person name="Salamov A."/>
            <person name="Schmutz J."/>
            <person name="Yadav J."/>
            <person name="Grigoriev I.V."/>
            <person name="Nuss D."/>
        </authorList>
    </citation>
    <scope>NUCLEOTIDE SEQUENCE</scope>
    <source>
        <strain evidence="3">EP155</strain>
    </source>
</reference>
<dbReference type="GO" id="GO:0030907">
    <property type="term" value="C:MBF transcription complex"/>
    <property type="evidence" value="ECO:0007669"/>
    <property type="project" value="TreeGrafter"/>
</dbReference>
<dbReference type="Proteomes" id="UP000803844">
    <property type="component" value="Unassembled WGS sequence"/>
</dbReference>
<dbReference type="PANTHER" id="PTHR43828">
    <property type="entry name" value="ASPARAGINASE"/>
    <property type="match status" value="1"/>
</dbReference>
<dbReference type="SUPFAM" id="SSF54616">
    <property type="entry name" value="DNA-binding domain of Mlu1-box binding protein MBP1"/>
    <property type="match status" value="1"/>
</dbReference>
<keyword evidence="4" id="KW-1185">Reference proteome</keyword>
<protein>
    <recommendedName>
        <fullName evidence="2">HTH APSES-type domain-containing protein</fullName>
    </recommendedName>
</protein>
<feature type="region of interest" description="Disordered" evidence="1">
    <location>
        <begin position="451"/>
        <end position="479"/>
    </location>
</feature>
<name>A0A9P4Y634_CRYP1</name>
<feature type="compositionally biased region" description="Basic and acidic residues" evidence="1">
    <location>
        <begin position="493"/>
        <end position="503"/>
    </location>
</feature>
<dbReference type="InterPro" id="IPR003163">
    <property type="entry name" value="Tscrpt_reg_HTH_APSES-type"/>
</dbReference>
<organism evidence="3 4">
    <name type="scientific">Cryphonectria parasitica (strain ATCC 38755 / EP155)</name>
    <dbReference type="NCBI Taxonomy" id="660469"/>
    <lineage>
        <taxon>Eukaryota</taxon>
        <taxon>Fungi</taxon>
        <taxon>Dikarya</taxon>
        <taxon>Ascomycota</taxon>
        <taxon>Pezizomycotina</taxon>
        <taxon>Sordariomycetes</taxon>
        <taxon>Sordariomycetidae</taxon>
        <taxon>Diaporthales</taxon>
        <taxon>Cryphonectriaceae</taxon>
        <taxon>Cryphonectria-Endothia species complex</taxon>
        <taxon>Cryphonectria</taxon>
    </lineage>
</organism>
<dbReference type="InterPro" id="IPR051642">
    <property type="entry name" value="SWI6-like"/>
</dbReference>
<evidence type="ECO:0000259" key="2">
    <source>
        <dbReference type="PROSITE" id="PS51299"/>
    </source>
</evidence>
<proteinExistence type="predicted"/>
<comment type="caution">
    <text evidence="3">The sequence shown here is derived from an EMBL/GenBank/DDBJ whole genome shotgun (WGS) entry which is preliminary data.</text>
</comment>
<dbReference type="GO" id="GO:0033309">
    <property type="term" value="C:SBF transcription complex"/>
    <property type="evidence" value="ECO:0007669"/>
    <property type="project" value="TreeGrafter"/>
</dbReference>
<feature type="region of interest" description="Disordered" evidence="1">
    <location>
        <begin position="1"/>
        <end position="20"/>
    </location>
</feature>
<dbReference type="GO" id="GO:0000981">
    <property type="term" value="F:DNA-binding transcription factor activity, RNA polymerase II-specific"/>
    <property type="evidence" value="ECO:0007669"/>
    <property type="project" value="UniProtKB-ARBA"/>
</dbReference>
<dbReference type="AlphaFoldDB" id="A0A9P4Y634"/>
<sequence length="610" mass="67826">MLSVASLLNPAAPGSPAQSPRYRPGAAALSSSFVSFPPQYPNLMYERHFMSSKHRKVIRDSGGFVKSKTKGQVNFPPFEALDEPSLREIKQYQIYPFGEIQEYCRHIPYNSGKKDFYDKTGRDGFEVLQYIFKVPGDENDYTVMWDYNVGLVRMTPFFKCCKYSKTQPAKMLNMNPGLRNITHSITGGSIMAQGYWMPFSCAKAVCATFCAPIAGALIPIFGPDFPSQCVSPDGPDFGRMVIDPSVIEESAREADLFRRMYANAVSVASNNHLPQHLHRQQMHNHYSLAPALPSPTSIPSPRLTRRALPQFPSPHEYDRERECLGSDVWMRTKRGPDSSYGTDAESELQAGPVTPAPHHISNRGMPCLPLSPPGSSGTSNDWPVAYPHSHPSYPSHAHLGTQHPTSAFHSGACGSNLNQPHDYPCAADRGPNPILSAVPSFGHSQRLEHQHQQQQGPRFSHRPHPFSKSDFSQRNMPPMNVNIKRRGADFEAEHNEYDRDSHKSSPTMTVMTDRSVSRGSACRQNVAQEPTTSGVDKNAAFLLMNLSVREHKYTHQGTVDGRKENRRVQDGFAVANEWLSRGCGPETMSMSPLSGTAGGHRSKRRRATSM</sequence>
<dbReference type="EMBL" id="MU032346">
    <property type="protein sequence ID" value="KAF3766770.1"/>
    <property type="molecule type" value="Genomic_DNA"/>
</dbReference>
<feature type="region of interest" description="Disordered" evidence="1">
    <location>
        <begin position="583"/>
        <end position="610"/>
    </location>
</feature>